<dbReference type="InterPro" id="IPR002052">
    <property type="entry name" value="DNA_methylase_N6_adenine_CS"/>
</dbReference>
<keyword evidence="1 5" id="KW-0489">Methyltransferase</keyword>
<dbReference type="GO" id="GO:0003676">
    <property type="term" value="F:nucleic acid binding"/>
    <property type="evidence" value="ECO:0007669"/>
    <property type="project" value="InterPro"/>
</dbReference>
<dbReference type="InterPro" id="IPR017127">
    <property type="entry name" value="Ribosome_uL3_MTase"/>
</dbReference>
<keyword evidence="3" id="KW-0949">S-adenosyl-L-methionine</keyword>
<evidence type="ECO:0000256" key="2">
    <source>
        <dbReference type="ARBA" id="ARBA00022679"/>
    </source>
</evidence>
<dbReference type="GO" id="GO:0005829">
    <property type="term" value="C:cytosol"/>
    <property type="evidence" value="ECO:0007669"/>
    <property type="project" value="TreeGrafter"/>
</dbReference>
<dbReference type="EC" id="2.1.1.72" evidence="5"/>
<dbReference type="Proteomes" id="UP000011686">
    <property type="component" value="Chromosome"/>
</dbReference>
<gene>
    <name evidence="5" type="ORF">CDEE_0483</name>
</gene>
<proteinExistence type="predicted"/>
<dbReference type="GO" id="GO:0032259">
    <property type="term" value="P:methylation"/>
    <property type="evidence" value="ECO:0007669"/>
    <property type="project" value="UniProtKB-KW"/>
</dbReference>
<dbReference type="InterPro" id="IPR029063">
    <property type="entry name" value="SAM-dependent_MTases_sf"/>
</dbReference>
<dbReference type="SUPFAM" id="SSF53335">
    <property type="entry name" value="S-adenosyl-L-methionine-dependent methyltransferases"/>
    <property type="match status" value="1"/>
</dbReference>
<evidence type="ECO:0000256" key="3">
    <source>
        <dbReference type="ARBA" id="ARBA00022691"/>
    </source>
</evidence>
<dbReference type="eggNOG" id="COG2890">
    <property type="taxonomic scope" value="Bacteria"/>
</dbReference>
<dbReference type="PANTHER" id="PTHR47806">
    <property type="entry name" value="50S RIBOSOMAL PROTEIN L3 GLUTAMINE METHYLTRANSFERASE"/>
    <property type="match status" value="1"/>
</dbReference>
<evidence type="ECO:0000256" key="1">
    <source>
        <dbReference type="ARBA" id="ARBA00022603"/>
    </source>
</evidence>
<dbReference type="InterPro" id="IPR004556">
    <property type="entry name" value="HemK-like"/>
</dbReference>
<dbReference type="CDD" id="cd02440">
    <property type="entry name" value="AdoMet_MTases"/>
    <property type="match status" value="1"/>
</dbReference>
<dbReference type="PIRSF" id="PIRSF037167">
    <property type="entry name" value="Mtase_YfcB_prd"/>
    <property type="match status" value="1"/>
</dbReference>
<dbReference type="AlphaFoldDB" id="M1LTU4"/>
<evidence type="ECO:0000313" key="6">
    <source>
        <dbReference type="Proteomes" id="UP000011686"/>
    </source>
</evidence>
<dbReference type="NCBIfam" id="TIGR00536">
    <property type="entry name" value="hemK_fam"/>
    <property type="match status" value="1"/>
</dbReference>
<dbReference type="PATRIC" id="fig|1208918.3.peg.224"/>
<accession>M1LTU4</accession>
<dbReference type="EMBL" id="CP003804">
    <property type="protein sequence ID" value="AGF47526.1"/>
    <property type="molecule type" value="Genomic_DNA"/>
</dbReference>
<dbReference type="Pfam" id="PF05175">
    <property type="entry name" value="MTS"/>
    <property type="match status" value="1"/>
</dbReference>
<keyword evidence="6" id="KW-1185">Reference proteome</keyword>
<evidence type="ECO:0000259" key="4">
    <source>
        <dbReference type="Pfam" id="PF05175"/>
    </source>
</evidence>
<dbReference type="KEGG" id="kct:CDEE_0483"/>
<sequence>MSINNTNPISKSKPIKELIRYATYCLDKENLFFGHGNDNSLDEAICIISNILGINPDVIDKYLDSTLSSEDFHKFLNILERRTKLYIPTAYLTNEAWLQGYNFYIDERAIIPRSFISEILINGIYPWIKKTENIKDILDLCTGSACLAIISSFIFPNAQILASDISDDALQIAKKNIDSYALQDRIAIKKSNLFEKINNKKYDLIICNPPYVNKISMENLPKEYKHEPEIALYGGSDGMDIINTIINTYNEYLNDNGILLLEIGNEYKNFKQRFPDLYPIWLTTATTENSVLLLQKNIA</sequence>
<dbReference type="InterPro" id="IPR007848">
    <property type="entry name" value="Small_mtfrase_dom"/>
</dbReference>
<protein>
    <submittedName>
        <fullName evidence="5">Putative adenine-specific DNA-methyltransferase</fullName>
        <ecNumber evidence="5">2.1.1.72</ecNumber>
    </submittedName>
</protein>
<dbReference type="GO" id="GO:0036009">
    <property type="term" value="F:protein-glutamine N-methyltransferase activity"/>
    <property type="evidence" value="ECO:0007669"/>
    <property type="project" value="InterPro"/>
</dbReference>
<organism evidence="5 6">
    <name type="scientific">Candidatus Kinetoplastidibacterium crithidiae TCC036E</name>
    <dbReference type="NCBI Taxonomy" id="1208918"/>
    <lineage>
        <taxon>Bacteria</taxon>
        <taxon>Pseudomonadati</taxon>
        <taxon>Pseudomonadota</taxon>
        <taxon>Betaproteobacteria</taxon>
        <taxon>Candidatus Kinetoplastidibacterium</taxon>
    </lineage>
</organism>
<keyword evidence="2 5" id="KW-0808">Transferase</keyword>
<dbReference type="NCBIfam" id="TIGR03533">
    <property type="entry name" value="L3_gln_methyl"/>
    <property type="match status" value="1"/>
</dbReference>
<dbReference type="Gene3D" id="3.40.50.150">
    <property type="entry name" value="Vaccinia Virus protein VP39"/>
    <property type="match status" value="1"/>
</dbReference>
<dbReference type="GO" id="GO:0009007">
    <property type="term" value="F:site-specific DNA-methyltransferase (adenine-specific) activity"/>
    <property type="evidence" value="ECO:0007669"/>
    <property type="project" value="UniProtKB-EC"/>
</dbReference>
<dbReference type="RefSeq" id="WP_015238640.1">
    <property type="nucleotide sequence ID" value="NC_020283.1"/>
</dbReference>
<dbReference type="PROSITE" id="PS00092">
    <property type="entry name" value="N6_MTASE"/>
    <property type="match status" value="1"/>
</dbReference>
<dbReference type="PANTHER" id="PTHR47806:SF1">
    <property type="entry name" value="RIBOSOMAL PROTEIN UL3 GLUTAMINE METHYLTRANSFERASE"/>
    <property type="match status" value="1"/>
</dbReference>
<evidence type="ECO:0000313" key="5">
    <source>
        <dbReference type="EMBL" id="AGF47526.1"/>
    </source>
</evidence>
<dbReference type="HOGENOM" id="CLU_018398_5_1_4"/>
<reference evidence="5 6" key="1">
    <citation type="journal article" date="2013" name="Genome Biol. Evol.">
        <title>Genome evolution and phylogenomic analysis of candidatus kinetoplastibacterium, the betaproteobacterial endosymbionts of strigomonas and angomonas.</title>
        <authorList>
            <person name="Alves J.M."/>
            <person name="Serrano M.G."/>
            <person name="Maia da Silva F."/>
            <person name="Voegtly L.J."/>
            <person name="Matveyev A.V."/>
            <person name="Teixeira M.M."/>
            <person name="Camargo E.P."/>
            <person name="Buck G.A."/>
        </authorList>
    </citation>
    <scope>NUCLEOTIDE SEQUENCE [LARGE SCALE GENOMIC DNA]</scope>
    <source>
        <strain evidence="5 6">TCC036E</strain>
    </source>
</reference>
<dbReference type="STRING" id="1208918.CDEE_0483"/>
<name>M1LTU4_9PROT</name>
<feature type="domain" description="Methyltransferase small" evidence="4">
    <location>
        <begin position="133"/>
        <end position="215"/>
    </location>
</feature>